<protein>
    <recommendedName>
        <fullName evidence="9">RNA/RNP complex-1-interacting phosphatase</fullName>
    </recommendedName>
    <alternativeName>
        <fullName evidence="10">Dual specificity protein phosphatase 11</fullName>
    </alternativeName>
    <alternativeName>
        <fullName evidence="11">Phosphatase that interacts with RNA/RNP complex 1</fullName>
    </alternativeName>
</protein>
<keyword evidence="3" id="KW-0378">Hydrolase</keyword>
<name>A0A8J0SHT6_XENTR</name>
<dbReference type="AlphaFoldDB" id="A0A8J0SHT6"/>
<dbReference type="RefSeq" id="XP_012814069.2">
    <property type="nucleotide sequence ID" value="XM_012958615.3"/>
</dbReference>
<dbReference type="PROSITE" id="PS50056">
    <property type="entry name" value="TYR_PHOSPHATASE_2"/>
    <property type="match status" value="1"/>
</dbReference>
<dbReference type="PANTHER" id="PTHR10367">
    <property type="entry name" value="MRNA-CAPPING ENZYME"/>
    <property type="match status" value="1"/>
</dbReference>
<evidence type="ECO:0000256" key="12">
    <source>
        <dbReference type="SAM" id="MobiDB-lite"/>
    </source>
</evidence>
<dbReference type="GeneID" id="100151717"/>
<evidence type="ECO:0000256" key="4">
    <source>
        <dbReference type="ARBA" id="ARBA00022884"/>
    </source>
</evidence>
<evidence type="ECO:0000256" key="7">
    <source>
        <dbReference type="ARBA" id="ARBA00054725"/>
    </source>
</evidence>
<sequence length="367" mass="42428">MLRSVCSLSGRLPAALPFRCHSGNMGKPKNHLPDRWTDYVPLGKRIPGTRFIAFKVPLKKIFNSRIEAWQRFSSADLIRDIQAQDEELGIIIDLTCTTRYYSPEELPESLNYAKIFTVGHEVPSDETIFQFKCIVNQFMKENSNNDKLIGVHCTHGLNRTGYLVCRYLIDVLGMVPAEAIEKFNQSRGHCIERKNYLDDLMYGVQRSNAEIDKAPVPLHKYKQKIPNVNNPSVPPCLPPPPRPEQPRFPRFGNPLDAPRIAEPRPMFAHPPRRNMPWPMYNDPPMEYHCHRESDWQQCQHWSPHPYHYGYEPPSTDLNGYQPPSRYPNGNQPRSRHPNAPQGSTPWQSAGNDPYKRHSARGMKHRKY</sequence>
<evidence type="ECO:0000256" key="9">
    <source>
        <dbReference type="ARBA" id="ARBA00068666"/>
    </source>
</evidence>
<dbReference type="InterPro" id="IPR000340">
    <property type="entry name" value="Dual-sp_phosphatase_cat-dom"/>
</dbReference>
<dbReference type="SUPFAM" id="SSF52799">
    <property type="entry name" value="(Phosphotyrosine protein) phosphatases II"/>
    <property type="match status" value="1"/>
</dbReference>
<accession>A0A8J0SHT6</accession>
<feature type="compositionally biased region" description="Basic residues" evidence="12">
    <location>
        <begin position="356"/>
        <end position="367"/>
    </location>
</feature>
<feature type="domain" description="Tyrosine-protein phosphatase" evidence="13">
    <location>
        <begin position="62"/>
        <end position="209"/>
    </location>
</feature>
<dbReference type="GO" id="GO:0004651">
    <property type="term" value="F:polynucleotide 5'-phosphatase activity"/>
    <property type="evidence" value="ECO:0000318"/>
    <property type="project" value="GO_Central"/>
</dbReference>
<evidence type="ECO:0000259" key="13">
    <source>
        <dbReference type="PROSITE" id="PS50054"/>
    </source>
</evidence>
<dbReference type="Proteomes" id="UP000008143">
    <property type="component" value="Chromosome 3"/>
</dbReference>
<keyword evidence="4" id="KW-0694">RNA-binding</keyword>
<evidence type="ECO:0000256" key="3">
    <source>
        <dbReference type="ARBA" id="ARBA00022801"/>
    </source>
</evidence>
<comment type="subunit">
    <text evidence="8">Monomer. May interact with SFRS7 and SFRS9/SRP30C.</text>
</comment>
<dbReference type="FunFam" id="3.90.190.10:FF:000064">
    <property type="entry name" value="RNA/RNP complex-1-interacting phosphatase homolog"/>
    <property type="match status" value="1"/>
</dbReference>
<dbReference type="InterPro" id="IPR016130">
    <property type="entry name" value="Tyr_Pase_AS"/>
</dbReference>
<dbReference type="Pfam" id="PF00782">
    <property type="entry name" value="DSPc"/>
    <property type="match status" value="1"/>
</dbReference>
<evidence type="ECO:0000256" key="5">
    <source>
        <dbReference type="ARBA" id="ARBA00022912"/>
    </source>
</evidence>
<comment type="similarity">
    <text evidence="2">Belongs to the protein-tyrosine phosphatase family. Non-receptor class dual specificity subfamily.</text>
</comment>
<keyword evidence="5" id="KW-0904">Protein phosphatase</keyword>
<feature type="compositionally biased region" description="Polar residues" evidence="12">
    <location>
        <begin position="340"/>
        <end position="350"/>
    </location>
</feature>
<dbReference type="OrthoDB" id="428974at2759"/>
<dbReference type="GO" id="GO:0005634">
    <property type="term" value="C:nucleus"/>
    <property type="evidence" value="ECO:0007669"/>
    <property type="project" value="UniProtKB-SubCell"/>
</dbReference>
<feature type="region of interest" description="Disordered" evidence="12">
    <location>
        <begin position="312"/>
        <end position="367"/>
    </location>
</feature>
<evidence type="ECO:0000256" key="1">
    <source>
        <dbReference type="ARBA" id="ARBA00004123"/>
    </source>
</evidence>
<dbReference type="Gene3D" id="3.90.190.10">
    <property type="entry name" value="Protein tyrosine phosphatase superfamily"/>
    <property type="match status" value="1"/>
</dbReference>
<evidence type="ECO:0000256" key="11">
    <source>
        <dbReference type="ARBA" id="ARBA00080235"/>
    </source>
</evidence>
<dbReference type="GO" id="GO:0003723">
    <property type="term" value="F:RNA binding"/>
    <property type="evidence" value="ECO:0007669"/>
    <property type="project" value="UniProtKB-KW"/>
</dbReference>
<proteinExistence type="inferred from homology"/>
<dbReference type="PROSITE" id="PS50054">
    <property type="entry name" value="TYR_PHOSPHATASE_DUAL"/>
    <property type="match status" value="1"/>
</dbReference>
<evidence type="ECO:0000256" key="6">
    <source>
        <dbReference type="ARBA" id="ARBA00023242"/>
    </source>
</evidence>
<evidence type="ECO:0000256" key="2">
    <source>
        <dbReference type="ARBA" id="ARBA00008601"/>
    </source>
</evidence>
<reference evidence="16" key="1">
    <citation type="submission" date="2025-08" db="UniProtKB">
        <authorList>
            <consortium name="RefSeq"/>
        </authorList>
    </citation>
    <scope>IDENTIFICATION</scope>
    <source>
        <strain evidence="16">Nigerian</strain>
        <tissue evidence="16">Liver and blood</tissue>
    </source>
</reference>
<dbReference type="PROSITE" id="PS00383">
    <property type="entry name" value="TYR_PHOSPHATASE_1"/>
    <property type="match status" value="1"/>
</dbReference>
<dbReference type="InterPro" id="IPR000387">
    <property type="entry name" value="Tyr_Pase_dom"/>
</dbReference>
<evidence type="ECO:0000256" key="8">
    <source>
        <dbReference type="ARBA" id="ARBA00065987"/>
    </source>
</evidence>
<dbReference type="Xenbase" id="XB-GENE-982578">
    <property type="gene designation" value="dusp11"/>
</dbReference>
<evidence type="ECO:0000313" key="17">
    <source>
        <dbReference type="Xenbase" id="XB-GENE-982578"/>
    </source>
</evidence>
<dbReference type="PANTHER" id="PTHR10367:SF26">
    <property type="entry name" value="RNA_RNP COMPLEX-1-INTERACTING PHOSPHATASE ISOFORM X1"/>
    <property type="match status" value="1"/>
</dbReference>
<feature type="domain" description="Tyrosine specific protein phosphatases" evidence="14">
    <location>
        <begin position="129"/>
        <end position="198"/>
    </location>
</feature>
<evidence type="ECO:0000313" key="16">
    <source>
        <dbReference type="RefSeq" id="XP_012814069.2"/>
    </source>
</evidence>
<dbReference type="GO" id="GO:0004721">
    <property type="term" value="F:phosphoprotein phosphatase activity"/>
    <property type="evidence" value="ECO:0007669"/>
    <property type="project" value="UniProtKB-KW"/>
</dbReference>
<keyword evidence="6" id="KW-0539">Nucleus</keyword>
<dbReference type="OMA" id="HSGNMGK"/>
<dbReference type="CTD" id="8446"/>
<comment type="function">
    <text evidence="7">Possesses RNA 5'-triphosphatase and diphosphatase activities, but displays a poor protein-tyrosine phosphatase activity. In addition, has phosphatase activity with ATP, ADP and O-methylfluorescein phosphate (in vitro). Binds to RNA. May participate in nuclear mRNA metabolism.</text>
</comment>
<dbReference type="CDD" id="cd17665">
    <property type="entry name" value="DSP_DUSP11"/>
    <property type="match status" value="1"/>
</dbReference>
<evidence type="ECO:0000256" key="10">
    <source>
        <dbReference type="ARBA" id="ARBA00076572"/>
    </source>
</evidence>
<dbReference type="SMART" id="SM00195">
    <property type="entry name" value="DSPc"/>
    <property type="match status" value="1"/>
</dbReference>
<dbReference type="AGR" id="Xenbase:XB-GENE-982578"/>
<organism evidence="15 16">
    <name type="scientific">Xenopus tropicalis</name>
    <name type="common">Western clawed frog</name>
    <name type="synonym">Silurana tropicalis</name>
    <dbReference type="NCBI Taxonomy" id="8364"/>
    <lineage>
        <taxon>Eukaryota</taxon>
        <taxon>Metazoa</taxon>
        <taxon>Chordata</taxon>
        <taxon>Craniata</taxon>
        <taxon>Vertebrata</taxon>
        <taxon>Euteleostomi</taxon>
        <taxon>Amphibia</taxon>
        <taxon>Batrachia</taxon>
        <taxon>Anura</taxon>
        <taxon>Pipoidea</taxon>
        <taxon>Pipidae</taxon>
        <taxon>Xenopodinae</taxon>
        <taxon>Xenopus</taxon>
        <taxon>Silurana</taxon>
    </lineage>
</organism>
<keyword evidence="15" id="KW-1185">Reference proteome</keyword>
<evidence type="ECO:0000259" key="14">
    <source>
        <dbReference type="PROSITE" id="PS50056"/>
    </source>
</evidence>
<gene>
    <name evidence="16 17" type="primary">dusp11</name>
    <name evidence="16" type="synonym">pir1</name>
</gene>
<dbReference type="InterPro" id="IPR020422">
    <property type="entry name" value="TYR_PHOSPHATASE_DUAL_dom"/>
</dbReference>
<dbReference type="InterPro" id="IPR029021">
    <property type="entry name" value="Prot-tyrosine_phosphatase-like"/>
</dbReference>
<dbReference type="InterPro" id="IPR051029">
    <property type="entry name" value="mRNA_Capping_Enz/RNA_Phosphat"/>
</dbReference>
<comment type="subcellular location">
    <subcellularLocation>
        <location evidence="1">Nucleus</location>
    </subcellularLocation>
</comment>
<evidence type="ECO:0000313" key="15">
    <source>
        <dbReference type="Proteomes" id="UP000008143"/>
    </source>
</evidence>